<evidence type="ECO:0000256" key="1">
    <source>
        <dbReference type="ARBA" id="ARBA00022801"/>
    </source>
</evidence>
<keyword evidence="8" id="KW-1185">Reference proteome</keyword>
<dbReference type="Pfam" id="PF01734">
    <property type="entry name" value="Patatin"/>
    <property type="match status" value="1"/>
</dbReference>
<keyword evidence="3 4" id="KW-0443">Lipid metabolism</keyword>
<dbReference type="EMBL" id="CP036434">
    <property type="protein sequence ID" value="QDV06364.1"/>
    <property type="molecule type" value="Genomic_DNA"/>
</dbReference>
<proteinExistence type="predicted"/>
<keyword evidence="5" id="KW-0812">Transmembrane</keyword>
<feature type="transmembrane region" description="Helical" evidence="5">
    <location>
        <begin position="327"/>
        <end position="347"/>
    </location>
</feature>
<feature type="transmembrane region" description="Helical" evidence="5">
    <location>
        <begin position="287"/>
        <end position="307"/>
    </location>
</feature>
<sequence length="536" mass="59001">MSDTEEPPIGPIALSLSGGGFRAAGFHLGVLTALQRADLLGQVRVLSTASGGTLLGARWLLGMARNEPFAESHYQVAHYLTESQPLRSAIRRAARERLTLTQAFAEELEATLFDDSRFSSPTLREIYESRTSIEEGSFNATIGRNGQPFRFTFSRGNSARIGNQDTHLPRKVAQHLRLSDVVAASCAFPGAFEPMVMPNDFTWPDLELAEAAAESFTGAPTGLVDGGVHDNQGISSMLLAAKRISGATASSGSPIDLFFVSDAERRLEAPEARTPRRKNRWSPTFKIWHVSALSWLAILGACASIFLTWKKVEAERTINDFRWPVDAIAFGVPIAVALTLIVGILYVRRVISQAFSPLKPHVGKKAWRSIQRVRVRDAIEAFQTRGKSLEAVAAYAFPQRVRSLVYQSVWSNSALKGKRAACHIYELLQDQFKHVDGLYAPTSDLLDAVGRAARLSTGLELASPAELEDLQVTGQATAIANLLEHLESRYGRDRAKWSLEVLELDGRLREDWNAINTSGKPLRPLGETDRSGRRKR</sequence>
<keyword evidence="2 4" id="KW-0442">Lipid degradation</keyword>
<evidence type="ECO:0000256" key="2">
    <source>
        <dbReference type="ARBA" id="ARBA00022963"/>
    </source>
</evidence>
<dbReference type="AlphaFoldDB" id="A0A518EQJ3"/>
<organism evidence="7 8">
    <name type="scientific">Saltatorellus ferox</name>
    <dbReference type="NCBI Taxonomy" id="2528018"/>
    <lineage>
        <taxon>Bacteria</taxon>
        <taxon>Pseudomonadati</taxon>
        <taxon>Planctomycetota</taxon>
        <taxon>Planctomycetia</taxon>
        <taxon>Planctomycetia incertae sedis</taxon>
        <taxon>Saltatorellus</taxon>
    </lineage>
</organism>
<evidence type="ECO:0000313" key="7">
    <source>
        <dbReference type="EMBL" id="QDV06364.1"/>
    </source>
</evidence>
<accession>A0A518EQJ3</accession>
<dbReference type="PANTHER" id="PTHR14226:SF78">
    <property type="entry name" value="SLR0060 PROTEIN"/>
    <property type="match status" value="1"/>
</dbReference>
<evidence type="ECO:0000256" key="3">
    <source>
        <dbReference type="ARBA" id="ARBA00023098"/>
    </source>
</evidence>
<keyword evidence="5" id="KW-0472">Membrane</keyword>
<dbReference type="InterPro" id="IPR050301">
    <property type="entry name" value="NTE"/>
</dbReference>
<dbReference type="Gene3D" id="3.40.1090.10">
    <property type="entry name" value="Cytosolic phospholipase A2 catalytic domain"/>
    <property type="match status" value="2"/>
</dbReference>
<feature type="active site" description="Proton acceptor" evidence="4">
    <location>
        <position position="225"/>
    </location>
</feature>
<dbReference type="InterPro" id="IPR016035">
    <property type="entry name" value="Acyl_Trfase/lysoPLipase"/>
</dbReference>
<gene>
    <name evidence="7" type="ORF">Poly30_18730</name>
</gene>
<dbReference type="RefSeq" id="WP_145196474.1">
    <property type="nucleotide sequence ID" value="NZ_CP036434.1"/>
</dbReference>
<dbReference type="PROSITE" id="PS51635">
    <property type="entry name" value="PNPLA"/>
    <property type="match status" value="1"/>
</dbReference>
<evidence type="ECO:0000259" key="6">
    <source>
        <dbReference type="PROSITE" id="PS51635"/>
    </source>
</evidence>
<dbReference type="PANTHER" id="PTHR14226">
    <property type="entry name" value="NEUROPATHY TARGET ESTERASE/SWISS CHEESE D.MELANOGASTER"/>
    <property type="match status" value="1"/>
</dbReference>
<dbReference type="GO" id="GO:0016042">
    <property type="term" value="P:lipid catabolic process"/>
    <property type="evidence" value="ECO:0007669"/>
    <property type="project" value="UniProtKB-UniRule"/>
</dbReference>
<evidence type="ECO:0000313" key="8">
    <source>
        <dbReference type="Proteomes" id="UP000320390"/>
    </source>
</evidence>
<feature type="short sequence motif" description="DGA/G" evidence="4">
    <location>
        <begin position="225"/>
        <end position="227"/>
    </location>
</feature>
<dbReference type="GO" id="GO:0016787">
    <property type="term" value="F:hydrolase activity"/>
    <property type="evidence" value="ECO:0007669"/>
    <property type="project" value="UniProtKB-UniRule"/>
</dbReference>
<dbReference type="Proteomes" id="UP000320390">
    <property type="component" value="Chromosome"/>
</dbReference>
<dbReference type="SUPFAM" id="SSF52151">
    <property type="entry name" value="FabD/lysophospholipase-like"/>
    <property type="match status" value="1"/>
</dbReference>
<evidence type="ECO:0000256" key="5">
    <source>
        <dbReference type="SAM" id="Phobius"/>
    </source>
</evidence>
<feature type="active site" description="Nucleophile" evidence="4">
    <location>
        <position position="50"/>
    </location>
</feature>
<reference evidence="7 8" key="1">
    <citation type="submission" date="2019-02" db="EMBL/GenBank/DDBJ databases">
        <title>Deep-cultivation of Planctomycetes and their phenomic and genomic characterization uncovers novel biology.</title>
        <authorList>
            <person name="Wiegand S."/>
            <person name="Jogler M."/>
            <person name="Boedeker C."/>
            <person name="Pinto D."/>
            <person name="Vollmers J."/>
            <person name="Rivas-Marin E."/>
            <person name="Kohn T."/>
            <person name="Peeters S.H."/>
            <person name="Heuer A."/>
            <person name="Rast P."/>
            <person name="Oberbeckmann S."/>
            <person name="Bunk B."/>
            <person name="Jeske O."/>
            <person name="Meyerdierks A."/>
            <person name="Storesund J.E."/>
            <person name="Kallscheuer N."/>
            <person name="Luecker S."/>
            <person name="Lage O.M."/>
            <person name="Pohl T."/>
            <person name="Merkel B.J."/>
            <person name="Hornburger P."/>
            <person name="Mueller R.-W."/>
            <person name="Bruemmer F."/>
            <person name="Labrenz M."/>
            <person name="Spormann A.M."/>
            <person name="Op den Camp H."/>
            <person name="Overmann J."/>
            <person name="Amann R."/>
            <person name="Jetten M.S.M."/>
            <person name="Mascher T."/>
            <person name="Medema M.H."/>
            <person name="Devos D.P."/>
            <person name="Kaster A.-K."/>
            <person name="Ovreas L."/>
            <person name="Rohde M."/>
            <person name="Galperin M.Y."/>
            <person name="Jogler C."/>
        </authorList>
    </citation>
    <scope>NUCLEOTIDE SEQUENCE [LARGE SCALE GENOMIC DNA]</scope>
    <source>
        <strain evidence="7 8">Poly30</strain>
    </source>
</reference>
<feature type="domain" description="PNPLA" evidence="6">
    <location>
        <begin position="15"/>
        <end position="238"/>
    </location>
</feature>
<comment type="caution">
    <text evidence="4">Lacks conserved residue(s) required for the propagation of feature annotation.</text>
</comment>
<protein>
    <submittedName>
        <fullName evidence="7">Patatin-like phospholipase</fullName>
    </submittedName>
</protein>
<keyword evidence="1 4" id="KW-0378">Hydrolase</keyword>
<dbReference type="OrthoDB" id="9813090at2"/>
<evidence type="ECO:0000256" key="4">
    <source>
        <dbReference type="PROSITE-ProRule" id="PRU01161"/>
    </source>
</evidence>
<keyword evidence="5" id="KW-1133">Transmembrane helix</keyword>
<dbReference type="InterPro" id="IPR002641">
    <property type="entry name" value="PNPLA_dom"/>
</dbReference>
<name>A0A518EQJ3_9BACT</name>